<keyword evidence="16" id="KW-0753">Steroid metabolism</keyword>
<evidence type="ECO:0000256" key="1">
    <source>
        <dbReference type="ARBA" id="ARBA00004514"/>
    </source>
</evidence>
<dbReference type="Proteomes" id="UP001208570">
    <property type="component" value="Unassembled WGS sequence"/>
</dbReference>
<dbReference type="InterPro" id="IPR005919">
    <property type="entry name" value="Pmev_kin_anim"/>
</dbReference>
<dbReference type="PANTHER" id="PTHR13101:SF1">
    <property type="entry name" value="PHOSPHOMEVALONATE KINASE"/>
    <property type="match status" value="1"/>
</dbReference>
<dbReference type="Gene3D" id="3.40.50.300">
    <property type="entry name" value="P-loop containing nucleotide triphosphate hydrolases"/>
    <property type="match status" value="1"/>
</dbReference>
<dbReference type="GO" id="GO:0019287">
    <property type="term" value="P:isopentenyl diphosphate biosynthetic process, mevalonate pathway"/>
    <property type="evidence" value="ECO:0007669"/>
    <property type="project" value="TreeGrafter"/>
</dbReference>
<dbReference type="GO" id="GO:0005829">
    <property type="term" value="C:cytosol"/>
    <property type="evidence" value="ECO:0007669"/>
    <property type="project" value="UniProtKB-SubCell"/>
</dbReference>
<evidence type="ECO:0000256" key="9">
    <source>
        <dbReference type="ARBA" id="ARBA00022777"/>
    </source>
</evidence>
<dbReference type="PANTHER" id="PTHR13101">
    <property type="entry name" value="PHOSPHOMEVALONATE KINASE"/>
    <property type="match status" value="1"/>
</dbReference>
<keyword evidence="9" id="KW-0418">Kinase</keyword>
<evidence type="ECO:0000256" key="15">
    <source>
        <dbReference type="ARBA" id="ARBA00023166"/>
    </source>
</evidence>
<comment type="pathway">
    <text evidence="2">Isoprenoid biosynthesis; isopentenyl diphosphate biosynthesis via mevalonate pathway; isopentenyl diphosphate from (R)-mevalonate: step 2/3.</text>
</comment>
<dbReference type="Pfam" id="PF04275">
    <property type="entry name" value="P-mevalo_kinase"/>
    <property type="match status" value="1"/>
</dbReference>
<evidence type="ECO:0000256" key="2">
    <source>
        <dbReference type="ARBA" id="ARBA00005017"/>
    </source>
</evidence>
<evidence type="ECO:0000256" key="5">
    <source>
        <dbReference type="ARBA" id="ARBA00022516"/>
    </source>
</evidence>
<dbReference type="EMBL" id="JAODUP010000645">
    <property type="protein sequence ID" value="KAK2145942.1"/>
    <property type="molecule type" value="Genomic_DNA"/>
</dbReference>
<keyword evidence="8" id="KW-0547">Nucleotide-binding</keyword>
<accession>A0AAD9MU62</accession>
<dbReference type="GO" id="GO:0005524">
    <property type="term" value="F:ATP binding"/>
    <property type="evidence" value="ECO:0007669"/>
    <property type="project" value="UniProtKB-KW"/>
</dbReference>
<evidence type="ECO:0000256" key="13">
    <source>
        <dbReference type="ARBA" id="ARBA00023011"/>
    </source>
</evidence>
<keyword evidence="14" id="KW-0443">Lipid metabolism</keyword>
<keyword evidence="11" id="KW-0067">ATP-binding</keyword>
<protein>
    <recommendedName>
        <fullName evidence="17">Phosphomevalonate kinase</fullName>
        <ecNumber evidence="3">2.7.4.2</ecNumber>
    </recommendedName>
</protein>
<organism evidence="18 19">
    <name type="scientific">Paralvinella palmiformis</name>
    <dbReference type="NCBI Taxonomy" id="53620"/>
    <lineage>
        <taxon>Eukaryota</taxon>
        <taxon>Metazoa</taxon>
        <taxon>Spiralia</taxon>
        <taxon>Lophotrochozoa</taxon>
        <taxon>Annelida</taxon>
        <taxon>Polychaeta</taxon>
        <taxon>Sedentaria</taxon>
        <taxon>Canalipalpata</taxon>
        <taxon>Terebellida</taxon>
        <taxon>Terebelliformia</taxon>
        <taxon>Alvinellidae</taxon>
        <taxon>Paralvinella</taxon>
    </lineage>
</organism>
<comment type="caution">
    <text evidence="18">The sequence shown here is derived from an EMBL/GenBank/DDBJ whole genome shotgun (WGS) entry which is preliminary data.</text>
</comment>
<evidence type="ECO:0000256" key="12">
    <source>
        <dbReference type="ARBA" id="ARBA00022955"/>
    </source>
</evidence>
<gene>
    <name evidence="18" type="ORF">LSH36_645g01040</name>
</gene>
<keyword evidence="15" id="KW-1207">Sterol metabolism</keyword>
<keyword evidence="13" id="KW-0756">Sterol biosynthesis</keyword>
<evidence type="ECO:0000256" key="6">
    <source>
        <dbReference type="ARBA" id="ARBA00022548"/>
    </source>
</evidence>
<evidence type="ECO:0000313" key="18">
    <source>
        <dbReference type="EMBL" id="KAK2145942.1"/>
    </source>
</evidence>
<name>A0AAD9MU62_9ANNE</name>
<keyword evidence="10" id="KW-0152">Cholesterol biosynthesis</keyword>
<evidence type="ECO:0000256" key="3">
    <source>
        <dbReference type="ARBA" id="ARBA00012958"/>
    </source>
</evidence>
<dbReference type="EC" id="2.7.4.2" evidence="3"/>
<keyword evidence="19" id="KW-1185">Reference proteome</keyword>
<dbReference type="GO" id="GO:0006695">
    <property type="term" value="P:cholesterol biosynthetic process"/>
    <property type="evidence" value="ECO:0007669"/>
    <property type="project" value="UniProtKB-KW"/>
</dbReference>
<keyword evidence="6" id="KW-0153">Cholesterol metabolism</keyword>
<evidence type="ECO:0000256" key="10">
    <source>
        <dbReference type="ARBA" id="ARBA00022778"/>
    </source>
</evidence>
<comment type="subcellular location">
    <subcellularLocation>
        <location evidence="1">Cytoplasm</location>
        <location evidence="1">Cytosol</location>
    </subcellularLocation>
</comment>
<evidence type="ECO:0000313" key="19">
    <source>
        <dbReference type="Proteomes" id="UP001208570"/>
    </source>
</evidence>
<reference evidence="18" key="1">
    <citation type="journal article" date="2023" name="Mol. Biol. Evol.">
        <title>Third-Generation Sequencing Reveals the Adaptive Role of the Epigenome in Three Deep-Sea Polychaetes.</title>
        <authorList>
            <person name="Perez M."/>
            <person name="Aroh O."/>
            <person name="Sun Y."/>
            <person name="Lan Y."/>
            <person name="Juniper S.K."/>
            <person name="Young C.R."/>
            <person name="Angers B."/>
            <person name="Qian P.Y."/>
        </authorList>
    </citation>
    <scope>NUCLEOTIDE SEQUENCE</scope>
    <source>
        <strain evidence="18">P08H-3</strain>
    </source>
</reference>
<keyword evidence="7" id="KW-0808">Transferase</keyword>
<sequence length="199" mass="23224">MRTDSTRDVRKKRTAERTIQSMRLDVFRVIFLSQFRISSSVTFDNTDILLAHPLHKEHNLNFNQLLDATAYKEKYRADMIRWGEEKRNQDPGYFCQLISSGPGSEAPVWIISDARRKTDVQWFLDHYPGLVYTIRIEADEETRKQRGWIFTEGVDDAESECGLDIGVNFDCHIKNNGHQDQLENDLASLNQMITRKLKN</sequence>
<evidence type="ECO:0000256" key="4">
    <source>
        <dbReference type="ARBA" id="ARBA00022490"/>
    </source>
</evidence>
<dbReference type="InterPro" id="IPR027417">
    <property type="entry name" value="P-loop_NTPase"/>
</dbReference>
<keyword evidence="5" id="KW-0444">Lipid biosynthesis</keyword>
<dbReference type="GO" id="GO:0004631">
    <property type="term" value="F:phosphomevalonate kinase activity"/>
    <property type="evidence" value="ECO:0007669"/>
    <property type="project" value="UniProtKB-EC"/>
</dbReference>
<evidence type="ECO:0000256" key="17">
    <source>
        <dbReference type="ARBA" id="ARBA00034549"/>
    </source>
</evidence>
<keyword evidence="12" id="KW-0752">Steroid biosynthesis</keyword>
<proteinExistence type="predicted"/>
<evidence type="ECO:0000256" key="16">
    <source>
        <dbReference type="ARBA" id="ARBA00023221"/>
    </source>
</evidence>
<evidence type="ECO:0000256" key="11">
    <source>
        <dbReference type="ARBA" id="ARBA00022840"/>
    </source>
</evidence>
<dbReference type="AlphaFoldDB" id="A0AAD9MU62"/>
<evidence type="ECO:0000256" key="7">
    <source>
        <dbReference type="ARBA" id="ARBA00022679"/>
    </source>
</evidence>
<keyword evidence="4" id="KW-0963">Cytoplasm</keyword>
<evidence type="ECO:0000256" key="8">
    <source>
        <dbReference type="ARBA" id="ARBA00022741"/>
    </source>
</evidence>
<evidence type="ECO:0000256" key="14">
    <source>
        <dbReference type="ARBA" id="ARBA00023098"/>
    </source>
</evidence>